<dbReference type="GO" id="GO:0003911">
    <property type="term" value="F:DNA ligase (NAD+) activity"/>
    <property type="evidence" value="ECO:0007669"/>
    <property type="project" value="UniProtKB-UniRule"/>
</dbReference>
<keyword evidence="7 10" id="KW-0520">NAD</keyword>
<sequence length="660" mass="75801">MKFNENEVKIKIDKLISNIKKWNIEYYDNDAPSVSDFIYDQALLELEMLEKAFPNLVREDSPTAILGSSVDNRFKKVAHKKPMLSLNKAYSFDDVIKYINNIQKIIKNVEFILFAEPKIDGLSISIIYEKGILVKALTRGNGIIGEDVTHNVLMIDSIPKKIQYENDLEVRGEIYIPKDKFEQLNKMALANNQKLFANARNAASGSLRQLEANISKERGLEAIIYQVVEPLSHNIFDTKTEREFLKNQGFKTQEFFEKITSQEQLKNVIDSFKNIKNNFNYDCDGLVIKYYDFRWYETLGYTAKFPHHSIAFKYEIEKAITKLIDIVASVGRTGRITYNAILEPVELNQTIVSAATLHNYNYIVDNKINIGEDVYVIKAGEIIPRVVAPVFPKEKSYFKIIKQCPNCGNKLQKIDDNVDQFCLNSECSTKKIRAIIHYCSREALNINELGEKQIEKFFNLNILNEIKDIYFLYQKRDFLNSLGKKVEKSTNNLIENIEKSKKCNLFQVIFGLGIKHIGLQSSKVIAKKINKLQDLFGFSYNELINLDDLGEKSAIEIINFVADEKNKKLMVFLDKTLSYNKNESNEKFKNLIFVITGTLSKNRDEYKKIIENSSGKISSSISKNTNYLLCGDNAGSKLEKAIKLGIKVINENEFEELLNN</sequence>
<keyword evidence="3 10" id="KW-0479">Metal-binding</keyword>
<protein>
    <recommendedName>
        <fullName evidence="10">DNA ligase</fullName>
        <ecNumber evidence="10">6.5.1.2</ecNumber>
    </recommendedName>
    <alternativeName>
        <fullName evidence="10">Polydeoxyribonucleotide synthase [NAD(+)]</fullName>
    </alternativeName>
</protein>
<dbReference type="GO" id="GO:0046872">
    <property type="term" value="F:metal ion binding"/>
    <property type="evidence" value="ECO:0007669"/>
    <property type="project" value="UniProtKB-KW"/>
</dbReference>
<keyword evidence="1 10" id="KW-0436">Ligase</keyword>
<feature type="active site" description="N6-AMP-lysine intermediate" evidence="10">
    <location>
        <position position="118"/>
    </location>
</feature>
<name>A0AAJ1PUC5_9MOLU</name>
<dbReference type="InterPro" id="IPR012340">
    <property type="entry name" value="NA-bd_OB-fold"/>
</dbReference>
<dbReference type="Proteomes" id="UP001224428">
    <property type="component" value="Unassembled WGS sequence"/>
</dbReference>
<feature type="binding site" evidence="10">
    <location>
        <begin position="85"/>
        <end position="86"/>
    </location>
    <ligand>
        <name>NAD(+)</name>
        <dbReference type="ChEBI" id="CHEBI:57540"/>
    </ligand>
</feature>
<dbReference type="PROSITE" id="PS01055">
    <property type="entry name" value="DNA_LIGASE_N1"/>
    <property type="match status" value="1"/>
</dbReference>
<dbReference type="RefSeq" id="WP_283827392.1">
    <property type="nucleotide sequence ID" value="NZ_JASDDP010000024.1"/>
</dbReference>
<evidence type="ECO:0000256" key="5">
    <source>
        <dbReference type="ARBA" id="ARBA00022833"/>
    </source>
</evidence>
<reference evidence="12" key="1">
    <citation type="submission" date="2023-05" db="EMBL/GenBank/DDBJ databases">
        <title>Mycoplasma phocimorsus sp. nov., isolated from Scandinavian patients with seal finger or septic arthritis after contact with seals.</title>
        <authorList>
            <person name="Skafte-Holm A."/>
            <person name="Pedersen T.R."/>
            <person name="Froelund M."/>
            <person name="Stegger M."/>
            <person name="Qvortrup K."/>
            <person name="Michaels D.L."/>
            <person name="Brown D.R."/>
            <person name="Jensen J.S."/>
        </authorList>
    </citation>
    <scope>NUCLEOTIDE SEQUENCE</scope>
    <source>
        <strain evidence="12">M5725</strain>
    </source>
</reference>
<evidence type="ECO:0000256" key="10">
    <source>
        <dbReference type="HAMAP-Rule" id="MF_01588"/>
    </source>
</evidence>
<dbReference type="EC" id="6.5.1.2" evidence="10"/>
<feature type="domain" description="BRCT" evidence="11">
    <location>
        <begin position="583"/>
        <end position="660"/>
    </location>
</feature>
<dbReference type="Gene3D" id="3.30.470.30">
    <property type="entry name" value="DNA ligase/mRNA capping enzyme"/>
    <property type="match status" value="1"/>
</dbReference>
<dbReference type="AlphaFoldDB" id="A0AAJ1PUC5"/>
<dbReference type="SMART" id="SM00292">
    <property type="entry name" value="BRCT"/>
    <property type="match status" value="1"/>
</dbReference>
<dbReference type="NCBIfam" id="NF005932">
    <property type="entry name" value="PRK07956.1"/>
    <property type="match status" value="1"/>
</dbReference>
<evidence type="ECO:0000313" key="12">
    <source>
        <dbReference type="EMBL" id="MDJ1646010.1"/>
    </source>
</evidence>
<dbReference type="Gene3D" id="1.10.287.610">
    <property type="entry name" value="Helix hairpin bin"/>
    <property type="match status" value="1"/>
</dbReference>
<keyword evidence="13" id="KW-1185">Reference proteome</keyword>
<comment type="cofactor">
    <cofactor evidence="10">
        <name>Mg(2+)</name>
        <dbReference type="ChEBI" id="CHEBI:18420"/>
    </cofactor>
    <cofactor evidence="10">
        <name>Mn(2+)</name>
        <dbReference type="ChEBI" id="CHEBI:29035"/>
    </cofactor>
</comment>
<feature type="binding site" evidence="10">
    <location>
        <position position="427"/>
    </location>
    <ligand>
        <name>Zn(2+)</name>
        <dbReference type="ChEBI" id="CHEBI:29105"/>
    </ligand>
</feature>
<feature type="binding site" evidence="10">
    <location>
        <position position="173"/>
    </location>
    <ligand>
        <name>NAD(+)</name>
        <dbReference type="ChEBI" id="CHEBI:57540"/>
    </ligand>
</feature>
<dbReference type="PIRSF" id="PIRSF001604">
    <property type="entry name" value="LigA"/>
    <property type="match status" value="1"/>
</dbReference>
<dbReference type="InterPro" id="IPR013839">
    <property type="entry name" value="DNAligase_adenylation"/>
</dbReference>
<dbReference type="Pfam" id="PF12826">
    <property type="entry name" value="HHH_2"/>
    <property type="match status" value="1"/>
</dbReference>
<keyword evidence="6 10" id="KW-0460">Magnesium</keyword>
<evidence type="ECO:0000256" key="1">
    <source>
        <dbReference type="ARBA" id="ARBA00022598"/>
    </source>
</evidence>
<comment type="catalytic activity">
    <reaction evidence="9 10">
        <text>NAD(+) + (deoxyribonucleotide)n-3'-hydroxyl + 5'-phospho-(deoxyribonucleotide)m = (deoxyribonucleotide)n+m + AMP + beta-nicotinamide D-nucleotide.</text>
        <dbReference type="EC" id="6.5.1.2"/>
    </reaction>
</comment>
<accession>A0AAJ1PUC5</accession>
<dbReference type="InterPro" id="IPR041663">
    <property type="entry name" value="DisA/LigA_HHH"/>
</dbReference>
<dbReference type="Pfam" id="PF03120">
    <property type="entry name" value="OB_DNA_ligase"/>
    <property type="match status" value="1"/>
</dbReference>
<dbReference type="EMBL" id="JASDDP010000024">
    <property type="protein sequence ID" value="MDJ1646010.1"/>
    <property type="molecule type" value="Genomic_DNA"/>
</dbReference>
<dbReference type="CDD" id="cd17748">
    <property type="entry name" value="BRCT_DNA_ligase_like"/>
    <property type="match status" value="1"/>
</dbReference>
<dbReference type="InterPro" id="IPR001679">
    <property type="entry name" value="DNA_ligase"/>
</dbReference>
<dbReference type="Gene3D" id="3.40.50.10190">
    <property type="entry name" value="BRCT domain"/>
    <property type="match status" value="1"/>
</dbReference>
<keyword evidence="4 10" id="KW-0227">DNA damage</keyword>
<dbReference type="PROSITE" id="PS50172">
    <property type="entry name" value="BRCT"/>
    <property type="match status" value="1"/>
</dbReference>
<evidence type="ECO:0000256" key="7">
    <source>
        <dbReference type="ARBA" id="ARBA00023027"/>
    </source>
</evidence>
<feature type="binding site" evidence="10">
    <location>
        <begin position="36"/>
        <end position="40"/>
    </location>
    <ligand>
        <name>NAD(+)</name>
        <dbReference type="ChEBI" id="CHEBI:57540"/>
    </ligand>
</feature>
<dbReference type="InterPro" id="IPR010994">
    <property type="entry name" value="RuvA_2-like"/>
</dbReference>
<feature type="binding site" evidence="10">
    <location>
        <position position="404"/>
    </location>
    <ligand>
        <name>Zn(2+)</name>
        <dbReference type="ChEBI" id="CHEBI:29105"/>
    </ligand>
</feature>
<dbReference type="NCBIfam" id="TIGR00575">
    <property type="entry name" value="dnlj"/>
    <property type="match status" value="1"/>
</dbReference>
<dbReference type="HAMAP" id="MF_01588">
    <property type="entry name" value="DNA_ligase_A"/>
    <property type="match status" value="1"/>
</dbReference>
<dbReference type="Pfam" id="PF00533">
    <property type="entry name" value="BRCT"/>
    <property type="match status" value="1"/>
</dbReference>
<dbReference type="Pfam" id="PF01653">
    <property type="entry name" value="DNA_ligase_aden"/>
    <property type="match status" value="1"/>
</dbReference>
<dbReference type="InterPro" id="IPR013840">
    <property type="entry name" value="DNAligase_N"/>
</dbReference>
<dbReference type="SUPFAM" id="SSF47781">
    <property type="entry name" value="RuvA domain 2-like"/>
    <property type="match status" value="1"/>
</dbReference>
<evidence type="ECO:0000256" key="2">
    <source>
        <dbReference type="ARBA" id="ARBA00022705"/>
    </source>
</evidence>
<evidence type="ECO:0000256" key="6">
    <source>
        <dbReference type="ARBA" id="ARBA00022842"/>
    </source>
</evidence>
<keyword evidence="10" id="KW-0464">Manganese</keyword>
<feature type="binding site" evidence="10">
    <location>
        <position position="289"/>
    </location>
    <ligand>
        <name>NAD(+)</name>
        <dbReference type="ChEBI" id="CHEBI:57540"/>
    </ligand>
</feature>
<dbReference type="SUPFAM" id="SSF52113">
    <property type="entry name" value="BRCT domain"/>
    <property type="match status" value="1"/>
</dbReference>
<dbReference type="InterPro" id="IPR036420">
    <property type="entry name" value="BRCT_dom_sf"/>
</dbReference>
<dbReference type="InterPro" id="IPR001357">
    <property type="entry name" value="BRCT_dom"/>
</dbReference>
<evidence type="ECO:0000259" key="11">
    <source>
        <dbReference type="PROSITE" id="PS50172"/>
    </source>
</evidence>
<evidence type="ECO:0000313" key="13">
    <source>
        <dbReference type="Proteomes" id="UP001224428"/>
    </source>
</evidence>
<dbReference type="SUPFAM" id="SSF56091">
    <property type="entry name" value="DNA ligase/mRNA capping enzyme, catalytic domain"/>
    <property type="match status" value="1"/>
</dbReference>
<comment type="caution">
    <text evidence="12">The sequence shown here is derived from an EMBL/GenBank/DDBJ whole genome shotgun (WGS) entry which is preliminary data.</text>
</comment>
<keyword evidence="8 10" id="KW-0234">DNA repair</keyword>
<evidence type="ECO:0000256" key="4">
    <source>
        <dbReference type="ARBA" id="ARBA00022763"/>
    </source>
</evidence>
<keyword evidence="2 10" id="KW-0235">DNA replication</keyword>
<comment type="function">
    <text evidence="10">DNA ligase that catalyzes the formation of phosphodiester linkages between 5'-phosphoryl and 3'-hydroxyl groups in double-stranded DNA using NAD as a coenzyme and as the energy source for the reaction. It is essential for DNA replication and repair of damaged DNA.</text>
</comment>
<feature type="binding site" evidence="10">
    <location>
        <position position="422"/>
    </location>
    <ligand>
        <name>Zn(2+)</name>
        <dbReference type="ChEBI" id="CHEBI:29105"/>
    </ligand>
</feature>
<dbReference type="CDD" id="cd00114">
    <property type="entry name" value="LIGANc"/>
    <property type="match status" value="1"/>
</dbReference>
<dbReference type="GO" id="GO:0006281">
    <property type="term" value="P:DNA repair"/>
    <property type="evidence" value="ECO:0007669"/>
    <property type="project" value="UniProtKB-KW"/>
</dbReference>
<comment type="similarity">
    <text evidence="10">Belongs to the NAD-dependent DNA ligase family. LigA subfamily.</text>
</comment>
<evidence type="ECO:0000256" key="3">
    <source>
        <dbReference type="ARBA" id="ARBA00022723"/>
    </source>
</evidence>
<dbReference type="InterPro" id="IPR004150">
    <property type="entry name" value="NAD_DNA_ligase_OB"/>
</dbReference>
<proteinExistence type="inferred from homology"/>
<organism evidence="12 13">
    <name type="scientific">Mycoplasma phocimorsus</name>
    <dbReference type="NCBI Taxonomy" id="3045839"/>
    <lineage>
        <taxon>Bacteria</taxon>
        <taxon>Bacillati</taxon>
        <taxon>Mycoplasmatota</taxon>
        <taxon>Mollicutes</taxon>
        <taxon>Mycoplasmataceae</taxon>
        <taxon>Mycoplasma</taxon>
    </lineage>
</organism>
<dbReference type="SUPFAM" id="SSF50249">
    <property type="entry name" value="Nucleic acid-binding proteins"/>
    <property type="match status" value="1"/>
</dbReference>
<feature type="binding site" evidence="10">
    <location>
        <position position="139"/>
    </location>
    <ligand>
        <name>NAD(+)</name>
        <dbReference type="ChEBI" id="CHEBI:57540"/>
    </ligand>
</feature>
<dbReference type="Gene3D" id="1.10.150.20">
    <property type="entry name" value="5' to 3' exonuclease, C-terminal subdomain"/>
    <property type="match status" value="2"/>
</dbReference>
<evidence type="ECO:0000256" key="9">
    <source>
        <dbReference type="ARBA" id="ARBA00034005"/>
    </source>
</evidence>
<evidence type="ECO:0000256" key="8">
    <source>
        <dbReference type="ARBA" id="ARBA00023204"/>
    </source>
</evidence>
<dbReference type="InterPro" id="IPR018239">
    <property type="entry name" value="DNA_ligase_AS"/>
</dbReference>
<feature type="binding site" evidence="10">
    <location>
        <position position="313"/>
    </location>
    <ligand>
        <name>NAD(+)</name>
        <dbReference type="ChEBI" id="CHEBI:57540"/>
    </ligand>
</feature>
<dbReference type="SMART" id="SM00532">
    <property type="entry name" value="LIGANc"/>
    <property type="match status" value="1"/>
</dbReference>
<feature type="binding site" evidence="10">
    <location>
        <position position="407"/>
    </location>
    <ligand>
        <name>Zn(2+)</name>
        <dbReference type="ChEBI" id="CHEBI:29105"/>
    </ligand>
</feature>
<keyword evidence="5 10" id="KW-0862">Zinc</keyword>
<gene>
    <name evidence="10 12" type="primary">ligA</name>
    <name evidence="12" type="ORF">QLQ80_02895</name>
</gene>
<feature type="binding site" evidence="10">
    <location>
        <position position="116"/>
    </location>
    <ligand>
        <name>NAD(+)</name>
        <dbReference type="ChEBI" id="CHEBI:57540"/>
    </ligand>
</feature>
<dbReference type="GO" id="GO:0006260">
    <property type="term" value="P:DNA replication"/>
    <property type="evidence" value="ECO:0007669"/>
    <property type="project" value="UniProtKB-KW"/>
</dbReference>
<dbReference type="Gene3D" id="2.40.50.140">
    <property type="entry name" value="Nucleic acid-binding proteins"/>
    <property type="match status" value="1"/>
</dbReference>